<dbReference type="Proteomes" id="UP001174934">
    <property type="component" value="Unassembled WGS sequence"/>
</dbReference>
<comment type="caution">
    <text evidence="3">The sequence shown here is derived from an EMBL/GenBank/DDBJ whole genome shotgun (WGS) entry which is preliminary data.</text>
</comment>
<evidence type="ECO:0000259" key="2">
    <source>
        <dbReference type="Pfam" id="PF09349"/>
    </source>
</evidence>
<evidence type="ECO:0000256" key="1">
    <source>
        <dbReference type="ARBA" id="ARBA00022631"/>
    </source>
</evidence>
<dbReference type="SUPFAM" id="SSF158694">
    <property type="entry name" value="UraD-Like"/>
    <property type="match status" value="1"/>
</dbReference>
<keyword evidence="1" id="KW-0659">Purine metabolism</keyword>
<dbReference type="EMBL" id="JAULSR010000012">
    <property type="protein sequence ID" value="KAK0609766.1"/>
    <property type="molecule type" value="Genomic_DNA"/>
</dbReference>
<gene>
    <name evidence="3" type="ORF">B0T17DRAFT_594027</name>
</gene>
<name>A0AA39T0P4_9PEZI</name>
<dbReference type="InterPro" id="IPR036778">
    <property type="entry name" value="OHCU_decarboxylase_sf"/>
</dbReference>
<dbReference type="InterPro" id="IPR018020">
    <property type="entry name" value="OHCU_decarboxylase"/>
</dbReference>
<sequence length="203" mass="22320">MLNPEATPFLPAIAGLPTLPDAALISTLDLLFEPAAELHALALPTLRRTISFSSYPDLIATIRDMLLAIVDGIVTPDDDDEDETRTALHGILGSHPRLGEKKKETLSAQSKGEQAHLVGDSEEVAERLKELNKEYEDRFPGLRYVVFVNGRGRAEIMEDMRRRIDRGNVKMEEREGVEAMCAIANDRAAKLPKSAQEASGSTK</sequence>
<accession>A0AA39T0P4</accession>
<keyword evidence="4" id="KW-1185">Reference proteome</keyword>
<dbReference type="PANTHER" id="PTHR37987:SF1">
    <property type="entry name" value="OXO-4-HYDROXY-4-CARBOXY-5-UREIDOIMIDAZOLINE DECARBOXYLASE DOMAIN-CONTAINING PROTEIN"/>
    <property type="match status" value="1"/>
</dbReference>
<proteinExistence type="predicted"/>
<dbReference type="AlphaFoldDB" id="A0AA39T0P4"/>
<organism evidence="3 4">
    <name type="scientific">Bombardia bombarda</name>
    <dbReference type="NCBI Taxonomy" id="252184"/>
    <lineage>
        <taxon>Eukaryota</taxon>
        <taxon>Fungi</taxon>
        <taxon>Dikarya</taxon>
        <taxon>Ascomycota</taxon>
        <taxon>Pezizomycotina</taxon>
        <taxon>Sordariomycetes</taxon>
        <taxon>Sordariomycetidae</taxon>
        <taxon>Sordariales</taxon>
        <taxon>Lasiosphaeriaceae</taxon>
        <taxon>Bombardia</taxon>
    </lineage>
</organism>
<dbReference type="Pfam" id="PF09349">
    <property type="entry name" value="OHCU_decarbox"/>
    <property type="match status" value="1"/>
</dbReference>
<feature type="domain" description="Oxo-4-hydroxy-4-carboxy-5-ureidoimidazoline decarboxylase" evidence="2">
    <location>
        <begin position="18"/>
        <end position="188"/>
    </location>
</feature>
<evidence type="ECO:0000313" key="4">
    <source>
        <dbReference type="Proteomes" id="UP001174934"/>
    </source>
</evidence>
<protein>
    <submittedName>
        <fullName evidence="3">Oxo-4-hydroxy-4-carboxy-5-ureidoimidazoline decarboxylase</fullName>
    </submittedName>
</protein>
<evidence type="ECO:0000313" key="3">
    <source>
        <dbReference type="EMBL" id="KAK0609766.1"/>
    </source>
</evidence>
<reference evidence="3" key="1">
    <citation type="submission" date="2023-06" db="EMBL/GenBank/DDBJ databases">
        <title>Genome-scale phylogeny and comparative genomics of the fungal order Sordariales.</title>
        <authorList>
            <consortium name="Lawrence Berkeley National Laboratory"/>
            <person name="Hensen N."/>
            <person name="Bonometti L."/>
            <person name="Westerberg I."/>
            <person name="Brannstrom I.O."/>
            <person name="Guillou S."/>
            <person name="Cros-Aarteil S."/>
            <person name="Calhoun S."/>
            <person name="Haridas S."/>
            <person name="Kuo A."/>
            <person name="Mondo S."/>
            <person name="Pangilinan J."/>
            <person name="Riley R."/>
            <person name="LaButti K."/>
            <person name="Andreopoulos B."/>
            <person name="Lipzen A."/>
            <person name="Chen C."/>
            <person name="Yanf M."/>
            <person name="Daum C."/>
            <person name="Ng V."/>
            <person name="Clum A."/>
            <person name="Steindorff A."/>
            <person name="Ohm R."/>
            <person name="Martin F."/>
            <person name="Silar P."/>
            <person name="Natvig D."/>
            <person name="Lalanne C."/>
            <person name="Gautier V."/>
            <person name="Ament-velasquez S.L."/>
            <person name="Kruys A."/>
            <person name="Hutchinson M.I."/>
            <person name="Powell A.J."/>
            <person name="Barry K."/>
            <person name="Miller A.N."/>
            <person name="Grigoriev I.V."/>
            <person name="Debuchy R."/>
            <person name="Gladieux P."/>
            <person name="Thoren M.H."/>
            <person name="Johannesson H."/>
        </authorList>
    </citation>
    <scope>NUCLEOTIDE SEQUENCE</scope>
    <source>
        <strain evidence="3">SMH3391-2</strain>
    </source>
</reference>
<dbReference type="GO" id="GO:0006144">
    <property type="term" value="P:purine nucleobase metabolic process"/>
    <property type="evidence" value="ECO:0007669"/>
    <property type="project" value="UniProtKB-KW"/>
</dbReference>
<dbReference type="Gene3D" id="1.10.3330.10">
    <property type="entry name" value="Oxo-4-hydroxy-4-carboxy-5-ureidoimidazoline decarboxylase"/>
    <property type="match status" value="1"/>
</dbReference>
<dbReference type="PANTHER" id="PTHR37987">
    <property type="entry name" value="CHROMOSOME 9, WHOLE GENOME SHOTGUN SEQUENCE"/>
    <property type="match status" value="1"/>
</dbReference>